<dbReference type="SUPFAM" id="SSF51735">
    <property type="entry name" value="NAD(P)-binding Rossmann-fold domains"/>
    <property type="match status" value="1"/>
</dbReference>
<keyword evidence="3" id="KW-0050">Antiport</keyword>
<dbReference type="FunFam" id="3.40.50.720:FF:000036">
    <property type="entry name" value="Glutathione-regulated potassium-efflux system protein KefB"/>
    <property type="match status" value="1"/>
</dbReference>
<dbReference type="InterPro" id="IPR038770">
    <property type="entry name" value="Na+/solute_symporter_sf"/>
</dbReference>
<evidence type="ECO:0000313" key="13">
    <source>
        <dbReference type="Proteomes" id="UP000316981"/>
    </source>
</evidence>
<evidence type="ECO:0000256" key="9">
    <source>
        <dbReference type="ARBA" id="ARBA00023136"/>
    </source>
</evidence>
<name>A0A558FFC2_9GAMM</name>
<proteinExistence type="predicted"/>
<dbReference type="PANTHER" id="PTHR46157:SF4">
    <property type="entry name" value="K(+) EFFLUX ANTIPORTER 3, CHLOROPLASTIC"/>
    <property type="match status" value="1"/>
</dbReference>
<dbReference type="GO" id="GO:0006813">
    <property type="term" value="P:potassium ion transport"/>
    <property type="evidence" value="ECO:0007669"/>
    <property type="project" value="UniProtKB-KW"/>
</dbReference>
<dbReference type="GO" id="GO:0005886">
    <property type="term" value="C:plasma membrane"/>
    <property type="evidence" value="ECO:0007669"/>
    <property type="project" value="TreeGrafter"/>
</dbReference>
<feature type="transmembrane region" description="Helical" evidence="10">
    <location>
        <begin position="113"/>
        <end position="132"/>
    </location>
</feature>
<evidence type="ECO:0000256" key="8">
    <source>
        <dbReference type="ARBA" id="ARBA00023065"/>
    </source>
</evidence>
<dbReference type="PROSITE" id="PS51201">
    <property type="entry name" value="RCK_N"/>
    <property type="match status" value="1"/>
</dbReference>
<evidence type="ECO:0000256" key="10">
    <source>
        <dbReference type="SAM" id="Phobius"/>
    </source>
</evidence>
<gene>
    <name evidence="12" type="ORF">FPV60_06290</name>
</gene>
<dbReference type="Pfam" id="PF00999">
    <property type="entry name" value="Na_H_Exchanger"/>
    <property type="match status" value="1"/>
</dbReference>
<evidence type="ECO:0000256" key="3">
    <source>
        <dbReference type="ARBA" id="ARBA00022449"/>
    </source>
</evidence>
<evidence type="ECO:0000256" key="5">
    <source>
        <dbReference type="ARBA" id="ARBA00022692"/>
    </source>
</evidence>
<evidence type="ECO:0000256" key="7">
    <source>
        <dbReference type="ARBA" id="ARBA00022989"/>
    </source>
</evidence>
<dbReference type="Pfam" id="PF02254">
    <property type="entry name" value="TrkA_N"/>
    <property type="match status" value="1"/>
</dbReference>
<dbReference type="InterPro" id="IPR036291">
    <property type="entry name" value="NAD(P)-bd_dom_sf"/>
</dbReference>
<accession>A0A558FFC2</accession>
<keyword evidence="7 10" id="KW-1133">Transmembrane helix</keyword>
<keyword evidence="2" id="KW-0813">Transport</keyword>
<keyword evidence="9 10" id="KW-0472">Membrane</keyword>
<feature type="transmembrane region" description="Helical" evidence="10">
    <location>
        <begin position="266"/>
        <end position="284"/>
    </location>
</feature>
<dbReference type="Proteomes" id="UP000316981">
    <property type="component" value="Unassembled WGS sequence"/>
</dbReference>
<feature type="transmembrane region" description="Helical" evidence="10">
    <location>
        <begin position="84"/>
        <end position="107"/>
    </location>
</feature>
<evidence type="ECO:0000256" key="6">
    <source>
        <dbReference type="ARBA" id="ARBA00022958"/>
    </source>
</evidence>
<dbReference type="GO" id="GO:0015297">
    <property type="term" value="F:antiporter activity"/>
    <property type="evidence" value="ECO:0007669"/>
    <property type="project" value="UniProtKB-KW"/>
</dbReference>
<comment type="subcellular location">
    <subcellularLocation>
        <location evidence="1">Endomembrane system</location>
        <topology evidence="1">Multi-pass membrane protein</topology>
    </subcellularLocation>
</comment>
<evidence type="ECO:0000256" key="2">
    <source>
        <dbReference type="ARBA" id="ARBA00022448"/>
    </source>
</evidence>
<evidence type="ECO:0000256" key="4">
    <source>
        <dbReference type="ARBA" id="ARBA00022538"/>
    </source>
</evidence>
<feature type="transmembrane region" description="Helical" evidence="10">
    <location>
        <begin position="210"/>
        <end position="228"/>
    </location>
</feature>
<keyword evidence="8" id="KW-0406">Ion transport</keyword>
<evidence type="ECO:0000313" key="12">
    <source>
        <dbReference type="EMBL" id="TVT84210.1"/>
    </source>
</evidence>
<feature type="transmembrane region" description="Helical" evidence="10">
    <location>
        <begin position="52"/>
        <end position="72"/>
    </location>
</feature>
<dbReference type="EMBL" id="VMTP01000045">
    <property type="protein sequence ID" value="TVT84210.1"/>
    <property type="molecule type" value="Genomic_DNA"/>
</dbReference>
<dbReference type="InterPro" id="IPR003148">
    <property type="entry name" value="RCK_N"/>
</dbReference>
<dbReference type="RefSeq" id="WP_096910973.1">
    <property type="nucleotide sequence ID" value="NZ_BGNT01000012.1"/>
</dbReference>
<protein>
    <submittedName>
        <fullName evidence="12">Potassium transporter</fullName>
    </submittedName>
</protein>
<feature type="transmembrane region" description="Helical" evidence="10">
    <location>
        <begin position="321"/>
        <end position="338"/>
    </location>
</feature>
<feature type="transmembrane region" description="Helical" evidence="10">
    <location>
        <begin position="290"/>
        <end position="309"/>
    </location>
</feature>
<dbReference type="GO" id="GO:1902600">
    <property type="term" value="P:proton transmembrane transport"/>
    <property type="evidence" value="ECO:0007669"/>
    <property type="project" value="InterPro"/>
</dbReference>
<dbReference type="Gene3D" id="1.20.1530.20">
    <property type="match status" value="1"/>
</dbReference>
<dbReference type="GO" id="GO:0012505">
    <property type="term" value="C:endomembrane system"/>
    <property type="evidence" value="ECO:0007669"/>
    <property type="project" value="UniProtKB-SubCell"/>
</dbReference>
<organism evidence="12 13">
    <name type="scientific">Acinetobacter colistiniresistens</name>
    <dbReference type="NCBI Taxonomy" id="280145"/>
    <lineage>
        <taxon>Bacteria</taxon>
        <taxon>Pseudomonadati</taxon>
        <taxon>Pseudomonadota</taxon>
        <taxon>Gammaproteobacteria</taxon>
        <taxon>Moraxellales</taxon>
        <taxon>Moraxellaceae</taxon>
        <taxon>Acinetobacter</taxon>
    </lineage>
</organism>
<feature type="transmembrane region" description="Helical" evidence="10">
    <location>
        <begin position="144"/>
        <end position="164"/>
    </location>
</feature>
<dbReference type="AlphaFoldDB" id="A0A558FFC2"/>
<sequence length="608" mass="67371">MSLLLPIIFLLAATLIFAPLAKRYASTTVLGYLIAGLLLGSSVSGLIDDAQLISQLLHFGMMTVMFFIGFAFRPLQLWAERRTVLKNSGVQFVIISLLITSICFLLFNEVLLSLILGGALALSALFLPQQLLQQKQQLNSNLGQATLASLQFQALLTVLLIALFPLLEDTSSTQHGIAYFAAIIATISGLFLASRYVVRPSFRFLARKNSIHLIPVLSLLILLTVILIMDILNIHLLIAAFLAGLLLAETEFKTEVERILEPFKDAAIGLFFLAIGLGLSLNPLSQTPLLILASIFGLVLIKAVIIGAIRYYQQRLAKPSILLAITLAQSGELSFILLKLAENEKLLSTALLESTFLIILGSMLLTPLLYTLFDRKILPMLQQNKVAVTDTAADVPQHPILIIGFGRFGQVIARALHAQGKHFSVIDSNQPDADFIQQYGHRFIDADVTQVENLRAAGIEYCKLLIVAIDDVEDSMNLARHLRLNYPDLTILVRARDRHHAHLLHGLGISQIWRETYSSSLNMAQQALIETGLDHDEAQTQIAQFKQQDEQLLTQQHWTYDQQTLTESYPSAIAELEYLFANTQTLLTDRVSNEQNTQSDANSPNEQA</sequence>
<feature type="transmembrane region" description="Helical" evidence="10">
    <location>
        <begin position="176"/>
        <end position="198"/>
    </location>
</feature>
<dbReference type="InterPro" id="IPR006153">
    <property type="entry name" value="Cation/H_exchanger_TM"/>
</dbReference>
<reference evidence="12 13" key="1">
    <citation type="submission" date="2019-07" db="EMBL/GenBank/DDBJ databases">
        <title>Draft Genome Sequence of the first blaOXA-58-Harboring Acinetobacter colistiniresistens clinical isolate from Brazil.</title>
        <authorList>
            <person name="Favaro L.S."/>
            <person name="Paula-Petroli S.B."/>
            <person name="Moura C.F."/>
            <person name="Tognim M.C.B."/>
            <person name="Venancio E.J."/>
            <person name="Yamada-Ogatta S.F."/>
            <person name="Carrara-Marroni F.E."/>
        </authorList>
    </citation>
    <scope>NUCLEOTIDE SEQUENCE [LARGE SCALE GENOMIC DNA]</scope>
    <source>
        <strain evidence="12 13">DL</strain>
    </source>
</reference>
<dbReference type="PANTHER" id="PTHR46157">
    <property type="entry name" value="K(+) EFFLUX ANTIPORTER 3, CHLOROPLASTIC"/>
    <property type="match status" value="1"/>
</dbReference>
<keyword evidence="6" id="KW-0630">Potassium</keyword>
<feature type="transmembrane region" description="Helical" evidence="10">
    <location>
        <begin position="350"/>
        <end position="373"/>
    </location>
</feature>
<keyword evidence="5 10" id="KW-0812">Transmembrane</keyword>
<dbReference type="Gene3D" id="3.40.50.720">
    <property type="entry name" value="NAD(P)-binding Rossmann-like Domain"/>
    <property type="match status" value="1"/>
</dbReference>
<evidence type="ECO:0000259" key="11">
    <source>
        <dbReference type="PROSITE" id="PS51201"/>
    </source>
</evidence>
<keyword evidence="4" id="KW-0633">Potassium transport</keyword>
<comment type="caution">
    <text evidence="12">The sequence shown here is derived from an EMBL/GenBank/DDBJ whole genome shotgun (WGS) entry which is preliminary data.</text>
</comment>
<evidence type="ECO:0000256" key="1">
    <source>
        <dbReference type="ARBA" id="ARBA00004127"/>
    </source>
</evidence>
<feature type="domain" description="RCK N-terminal" evidence="11">
    <location>
        <begin position="397"/>
        <end position="516"/>
    </location>
</feature>